<reference evidence="4 5" key="1">
    <citation type="submission" date="2019-02" db="EMBL/GenBank/DDBJ databases">
        <title>Genome sequencing of the rare red list fungi Dentipellis fragilis.</title>
        <authorList>
            <person name="Buettner E."/>
            <person name="Kellner H."/>
        </authorList>
    </citation>
    <scope>NUCLEOTIDE SEQUENCE [LARGE SCALE GENOMIC DNA]</scope>
    <source>
        <strain evidence="4 5">DSM 105465</strain>
    </source>
</reference>
<keyword evidence="1" id="KW-0175">Coiled coil</keyword>
<dbReference type="SMART" id="SM00225">
    <property type="entry name" value="BTB"/>
    <property type="match status" value="1"/>
</dbReference>
<dbReference type="InterPro" id="IPR000210">
    <property type="entry name" value="BTB/POZ_dom"/>
</dbReference>
<evidence type="ECO:0000256" key="1">
    <source>
        <dbReference type="SAM" id="Coils"/>
    </source>
</evidence>
<sequence>MSSAGLSPSDVEDFDFDNLSDSSLQQRSEADSLNIMPQPIVPSGASFESVNVQTAGQTKSMNEQLVSAAAKSHARFVFDDGNVEFLVQDTLYRVHRYFFCRDSPYFADLLESADASPARSVSVVLDDIESSEFDAFLSILYPTKFHECDVTTVEGWTSVLRLSTKWSFSSIRTLAIERLESIASPVDKVVLGRTYGVDSWVVPGLVALCERPQYLAREEGRRLGVDDVIIIAAVREDMRSPKSVAAGRPTRDKVRRMVEACLASHENTDPVLVERTLSNPKTDAGKGTTSFGDNLSAGDNASGSGSASDTAISGFRDGSKTSTSLEADVVSGDTIDEETPEQARTNKLLELKKKAEEAENAAAARRKEEAVAMKILEEEAEKKVKALAPPKRKHSRLEPWEWLPLFEAEEKWIAAKFRAIEASAAARWAEHEAKLRAEALAMDSMDAKILMRPE</sequence>
<feature type="domain" description="BTB" evidence="3">
    <location>
        <begin position="81"/>
        <end position="149"/>
    </location>
</feature>
<name>A0A4Y9YZD4_9AGAM</name>
<gene>
    <name evidence="4" type="ORF">EVG20_g4114</name>
</gene>
<dbReference type="InterPro" id="IPR011333">
    <property type="entry name" value="SKP1/BTB/POZ_sf"/>
</dbReference>
<dbReference type="SUPFAM" id="SSF54695">
    <property type="entry name" value="POZ domain"/>
    <property type="match status" value="1"/>
</dbReference>
<evidence type="ECO:0000256" key="2">
    <source>
        <dbReference type="SAM" id="MobiDB-lite"/>
    </source>
</evidence>
<evidence type="ECO:0000259" key="3">
    <source>
        <dbReference type="PROSITE" id="PS50097"/>
    </source>
</evidence>
<dbReference type="Pfam" id="PF00651">
    <property type="entry name" value="BTB"/>
    <property type="match status" value="1"/>
</dbReference>
<keyword evidence="5" id="KW-1185">Reference proteome</keyword>
<dbReference type="EMBL" id="SEOQ01000204">
    <property type="protein sequence ID" value="TFY66973.1"/>
    <property type="molecule type" value="Genomic_DNA"/>
</dbReference>
<feature type="compositionally biased region" description="Low complexity" evidence="2">
    <location>
        <begin position="296"/>
        <end position="314"/>
    </location>
</feature>
<dbReference type="STRING" id="205917.A0A4Y9YZD4"/>
<dbReference type="AlphaFoldDB" id="A0A4Y9YZD4"/>
<dbReference type="Proteomes" id="UP000298327">
    <property type="component" value="Unassembled WGS sequence"/>
</dbReference>
<dbReference type="OrthoDB" id="2367075at2759"/>
<protein>
    <recommendedName>
        <fullName evidence="3">BTB domain-containing protein</fullName>
    </recommendedName>
</protein>
<evidence type="ECO:0000313" key="4">
    <source>
        <dbReference type="EMBL" id="TFY66973.1"/>
    </source>
</evidence>
<dbReference type="Gene3D" id="3.30.710.10">
    <property type="entry name" value="Potassium Channel Kv1.1, Chain A"/>
    <property type="match status" value="1"/>
</dbReference>
<proteinExistence type="predicted"/>
<feature type="coiled-coil region" evidence="1">
    <location>
        <begin position="341"/>
        <end position="368"/>
    </location>
</feature>
<organism evidence="4 5">
    <name type="scientific">Dentipellis fragilis</name>
    <dbReference type="NCBI Taxonomy" id="205917"/>
    <lineage>
        <taxon>Eukaryota</taxon>
        <taxon>Fungi</taxon>
        <taxon>Dikarya</taxon>
        <taxon>Basidiomycota</taxon>
        <taxon>Agaricomycotina</taxon>
        <taxon>Agaricomycetes</taxon>
        <taxon>Russulales</taxon>
        <taxon>Hericiaceae</taxon>
        <taxon>Dentipellis</taxon>
    </lineage>
</organism>
<dbReference type="PROSITE" id="PS50097">
    <property type="entry name" value="BTB"/>
    <property type="match status" value="1"/>
</dbReference>
<dbReference type="CDD" id="cd18186">
    <property type="entry name" value="BTB_POZ_ZBTB_KLHL-like"/>
    <property type="match status" value="1"/>
</dbReference>
<accession>A0A4Y9YZD4</accession>
<feature type="compositionally biased region" description="Polar residues" evidence="2">
    <location>
        <begin position="276"/>
        <end position="293"/>
    </location>
</feature>
<comment type="caution">
    <text evidence="4">The sequence shown here is derived from an EMBL/GenBank/DDBJ whole genome shotgun (WGS) entry which is preliminary data.</text>
</comment>
<feature type="region of interest" description="Disordered" evidence="2">
    <location>
        <begin position="271"/>
        <end position="341"/>
    </location>
</feature>
<evidence type="ECO:0000313" key="5">
    <source>
        <dbReference type="Proteomes" id="UP000298327"/>
    </source>
</evidence>